<name>A0ACC2CSB4_DIPCM</name>
<gene>
    <name evidence="1" type="ORF">O6H91_09G099100</name>
</gene>
<evidence type="ECO:0000313" key="1">
    <source>
        <dbReference type="EMBL" id="KAJ7544921.1"/>
    </source>
</evidence>
<evidence type="ECO:0000313" key="2">
    <source>
        <dbReference type="Proteomes" id="UP001162992"/>
    </source>
</evidence>
<dbReference type="Proteomes" id="UP001162992">
    <property type="component" value="Chromosome 9"/>
</dbReference>
<proteinExistence type="predicted"/>
<accession>A0ACC2CSB4</accession>
<organism evidence="1 2">
    <name type="scientific">Diphasiastrum complanatum</name>
    <name type="common">Issler's clubmoss</name>
    <name type="synonym">Lycopodium complanatum</name>
    <dbReference type="NCBI Taxonomy" id="34168"/>
    <lineage>
        <taxon>Eukaryota</taxon>
        <taxon>Viridiplantae</taxon>
        <taxon>Streptophyta</taxon>
        <taxon>Embryophyta</taxon>
        <taxon>Tracheophyta</taxon>
        <taxon>Lycopodiopsida</taxon>
        <taxon>Lycopodiales</taxon>
        <taxon>Lycopodiaceae</taxon>
        <taxon>Lycopodioideae</taxon>
        <taxon>Diphasiastrum</taxon>
    </lineage>
</organism>
<sequence length="426" mass="46999">MEDAQVVSGVYDVVVVGAGIMGSCTAYEVAKRSRSVMLLEQFDFLHRRGSSHGESRTIRATYPEDYYTAMMQEAFELWEQAQAEAGYMVHTKTCHLDFGPAENKSLHAVISACKKHGVPVEILSSKEVAHRFDVFQLPENWVALRTAKGGVLHASKAVAMFQQLAQKNGAVLRDRTKILRIHPGWRLPSGESGVLVVTGRGAALGRRCILTAGSWTNKIVKELSGFELPIQPLHTTYAYWAIGKDHSDLFSVEKGFPTFACYGQPYIYGSPSLEYPGLVKISLHSGSPCDADTRIVAPDWKPLKEIVSPWIASHMHGKVKHEDPVMAEACIYSMTPDQDFILDFLPVPDAKEHQAGSILVAAGFSGHGFKMGPLIGRVMADLAIFGTSSDIPLEYFTLARFCRHAKGNHKDFEEQVHSLHLMNLTG</sequence>
<keyword evidence="2" id="KW-1185">Reference proteome</keyword>
<protein>
    <submittedName>
        <fullName evidence="1">Uncharacterized protein</fullName>
    </submittedName>
</protein>
<reference evidence="2" key="1">
    <citation type="journal article" date="2024" name="Proc. Natl. Acad. Sci. U.S.A.">
        <title>Extraordinary preservation of gene collinearity over three hundred million years revealed in homosporous lycophytes.</title>
        <authorList>
            <person name="Li C."/>
            <person name="Wickell D."/>
            <person name="Kuo L.Y."/>
            <person name="Chen X."/>
            <person name="Nie B."/>
            <person name="Liao X."/>
            <person name="Peng D."/>
            <person name="Ji J."/>
            <person name="Jenkins J."/>
            <person name="Williams M."/>
            <person name="Shu S."/>
            <person name="Plott C."/>
            <person name="Barry K."/>
            <person name="Rajasekar S."/>
            <person name="Grimwood J."/>
            <person name="Han X."/>
            <person name="Sun S."/>
            <person name="Hou Z."/>
            <person name="He W."/>
            <person name="Dai G."/>
            <person name="Sun C."/>
            <person name="Schmutz J."/>
            <person name="Leebens-Mack J.H."/>
            <person name="Li F.W."/>
            <person name="Wang L."/>
        </authorList>
    </citation>
    <scope>NUCLEOTIDE SEQUENCE [LARGE SCALE GENOMIC DNA]</scope>
    <source>
        <strain evidence="2">cv. PW_Plant_1</strain>
    </source>
</reference>
<comment type="caution">
    <text evidence="1">The sequence shown here is derived from an EMBL/GenBank/DDBJ whole genome shotgun (WGS) entry which is preliminary data.</text>
</comment>
<dbReference type="EMBL" id="CM055100">
    <property type="protein sequence ID" value="KAJ7544921.1"/>
    <property type="molecule type" value="Genomic_DNA"/>
</dbReference>